<feature type="transmembrane region" description="Helical" evidence="2">
    <location>
        <begin position="142"/>
        <end position="166"/>
    </location>
</feature>
<keyword evidence="2" id="KW-0472">Membrane</keyword>
<dbReference type="OrthoDB" id="10412317at2759"/>
<keyword evidence="2" id="KW-0812">Transmembrane</keyword>
<dbReference type="VEuPathDB" id="FungiDB:AMAG_15902"/>
<feature type="region of interest" description="Disordered" evidence="1">
    <location>
        <begin position="308"/>
        <end position="328"/>
    </location>
</feature>
<name>A0A0L0T8V9_ALLM3</name>
<reference evidence="3 4" key="1">
    <citation type="submission" date="2009-11" db="EMBL/GenBank/DDBJ databases">
        <title>Annotation of Allomyces macrogynus ATCC 38327.</title>
        <authorList>
            <consortium name="The Broad Institute Genome Sequencing Platform"/>
            <person name="Russ C."/>
            <person name="Cuomo C."/>
            <person name="Burger G."/>
            <person name="Gray M.W."/>
            <person name="Holland P.W.H."/>
            <person name="King N."/>
            <person name="Lang F.B.F."/>
            <person name="Roger A.J."/>
            <person name="Ruiz-Trillo I."/>
            <person name="Young S.K."/>
            <person name="Zeng Q."/>
            <person name="Gargeya S."/>
            <person name="Fitzgerald M."/>
            <person name="Haas B."/>
            <person name="Abouelleil A."/>
            <person name="Alvarado L."/>
            <person name="Arachchi H.M."/>
            <person name="Berlin A."/>
            <person name="Chapman S.B."/>
            <person name="Gearin G."/>
            <person name="Goldberg J."/>
            <person name="Griggs A."/>
            <person name="Gujja S."/>
            <person name="Hansen M."/>
            <person name="Heiman D."/>
            <person name="Howarth C."/>
            <person name="Larimer J."/>
            <person name="Lui A."/>
            <person name="MacDonald P.J.P."/>
            <person name="McCowen C."/>
            <person name="Montmayeur A."/>
            <person name="Murphy C."/>
            <person name="Neiman D."/>
            <person name="Pearson M."/>
            <person name="Priest M."/>
            <person name="Roberts A."/>
            <person name="Saif S."/>
            <person name="Shea T."/>
            <person name="Sisk P."/>
            <person name="Stolte C."/>
            <person name="Sykes S."/>
            <person name="Wortman J."/>
            <person name="Nusbaum C."/>
            <person name="Birren B."/>
        </authorList>
    </citation>
    <scope>NUCLEOTIDE SEQUENCE [LARGE SCALE GENOMIC DNA]</scope>
    <source>
        <strain evidence="3 4">ATCC 38327</strain>
    </source>
</reference>
<dbReference type="Proteomes" id="UP000054350">
    <property type="component" value="Unassembled WGS sequence"/>
</dbReference>
<dbReference type="EMBL" id="GG745370">
    <property type="protein sequence ID" value="KNE71248.1"/>
    <property type="molecule type" value="Genomic_DNA"/>
</dbReference>
<organism evidence="3 4">
    <name type="scientific">Allomyces macrogynus (strain ATCC 38327)</name>
    <name type="common">Allomyces javanicus var. macrogynus</name>
    <dbReference type="NCBI Taxonomy" id="578462"/>
    <lineage>
        <taxon>Eukaryota</taxon>
        <taxon>Fungi</taxon>
        <taxon>Fungi incertae sedis</taxon>
        <taxon>Blastocladiomycota</taxon>
        <taxon>Blastocladiomycetes</taxon>
        <taxon>Blastocladiales</taxon>
        <taxon>Blastocladiaceae</taxon>
        <taxon>Allomyces</taxon>
    </lineage>
</organism>
<feature type="transmembrane region" description="Helical" evidence="2">
    <location>
        <begin position="220"/>
        <end position="240"/>
    </location>
</feature>
<feature type="transmembrane region" description="Helical" evidence="2">
    <location>
        <begin position="43"/>
        <end position="62"/>
    </location>
</feature>
<evidence type="ECO:0000313" key="4">
    <source>
        <dbReference type="Proteomes" id="UP000054350"/>
    </source>
</evidence>
<protein>
    <submittedName>
        <fullName evidence="3">Uncharacterized protein</fullName>
    </submittedName>
</protein>
<feature type="transmembrane region" description="Helical" evidence="2">
    <location>
        <begin position="178"/>
        <end position="200"/>
    </location>
</feature>
<feature type="transmembrane region" description="Helical" evidence="2">
    <location>
        <begin position="252"/>
        <end position="272"/>
    </location>
</feature>
<keyword evidence="2" id="KW-1133">Transmembrane helix</keyword>
<sequence>MARSPSLHLRRSHQIIAAAVSRSPIEPQHGLERRSITGDVFEWSPSTCLLTLAMVVYAATVWRSAHLYYARRSLFYAGILVVVLAQVFDMIANLFILANGPTPVLFAIDMLIFISSVILFEVVNILRCRQFAGPNWPRATKILTVCTGVFVVYWTALFTVAMWTVASGSPLGLTSATFEAWMAGFLFDAALNAALSLLFLVELRAMSQGNAFRPGLRQYVIRAQVMLVFESSVLVAVVISQGLDHTVDPLNLLGYLAQAIHIAVYCELLHVLSRIMSRHKGDVSVGGGAVVLSESALGPGKKSHNALAFVEDAPPSPQPLRSTRVARA</sequence>
<proteinExistence type="predicted"/>
<feature type="transmembrane region" description="Helical" evidence="2">
    <location>
        <begin position="104"/>
        <end position="122"/>
    </location>
</feature>
<keyword evidence="4" id="KW-1185">Reference proteome</keyword>
<evidence type="ECO:0000256" key="1">
    <source>
        <dbReference type="SAM" id="MobiDB-lite"/>
    </source>
</evidence>
<evidence type="ECO:0000313" key="3">
    <source>
        <dbReference type="EMBL" id="KNE71248.1"/>
    </source>
</evidence>
<evidence type="ECO:0000256" key="2">
    <source>
        <dbReference type="SAM" id="Phobius"/>
    </source>
</evidence>
<dbReference type="AlphaFoldDB" id="A0A0L0T8V9"/>
<feature type="transmembrane region" description="Helical" evidence="2">
    <location>
        <begin position="74"/>
        <end position="98"/>
    </location>
</feature>
<gene>
    <name evidence="3" type="ORF">AMAG_15902</name>
</gene>
<accession>A0A0L0T8V9</accession>
<reference evidence="4" key="2">
    <citation type="submission" date="2009-11" db="EMBL/GenBank/DDBJ databases">
        <title>The Genome Sequence of Allomyces macrogynus strain ATCC 38327.</title>
        <authorList>
            <consortium name="The Broad Institute Genome Sequencing Platform"/>
            <person name="Russ C."/>
            <person name="Cuomo C."/>
            <person name="Shea T."/>
            <person name="Young S.K."/>
            <person name="Zeng Q."/>
            <person name="Koehrsen M."/>
            <person name="Haas B."/>
            <person name="Borodovsky M."/>
            <person name="Guigo R."/>
            <person name="Alvarado L."/>
            <person name="Berlin A."/>
            <person name="Borenstein D."/>
            <person name="Chen Z."/>
            <person name="Engels R."/>
            <person name="Freedman E."/>
            <person name="Gellesch M."/>
            <person name="Goldberg J."/>
            <person name="Griggs A."/>
            <person name="Gujja S."/>
            <person name="Heiman D."/>
            <person name="Hepburn T."/>
            <person name="Howarth C."/>
            <person name="Jen D."/>
            <person name="Larson L."/>
            <person name="Lewis B."/>
            <person name="Mehta T."/>
            <person name="Park D."/>
            <person name="Pearson M."/>
            <person name="Roberts A."/>
            <person name="Saif S."/>
            <person name="Shenoy N."/>
            <person name="Sisk P."/>
            <person name="Stolte C."/>
            <person name="Sykes S."/>
            <person name="Walk T."/>
            <person name="White J."/>
            <person name="Yandava C."/>
            <person name="Burger G."/>
            <person name="Gray M.W."/>
            <person name="Holland P.W.H."/>
            <person name="King N."/>
            <person name="Lang F.B.F."/>
            <person name="Roger A.J."/>
            <person name="Ruiz-Trillo I."/>
            <person name="Lander E."/>
            <person name="Nusbaum C."/>
        </authorList>
    </citation>
    <scope>NUCLEOTIDE SEQUENCE [LARGE SCALE GENOMIC DNA]</scope>
    <source>
        <strain evidence="4">ATCC 38327</strain>
    </source>
</reference>